<keyword evidence="3" id="KW-1185">Reference proteome</keyword>
<evidence type="ECO:0000256" key="1">
    <source>
        <dbReference type="SAM" id="Phobius"/>
    </source>
</evidence>
<keyword evidence="1" id="KW-0472">Membrane</keyword>
<feature type="transmembrane region" description="Helical" evidence="1">
    <location>
        <begin position="37"/>
        <end position="55"/>
    </location>
</feature>
<dbReference type="Proteomes" id="UP001150830">
    <property type="component" value="Unassembled WGS sequence"/>
</dbReference>
<evidence type="ECO:0000313" key="3">
    <source>
        <dbReference type="Proteomes" id="UP001150830"/>
    </source>
</evidence>
<name>A0A9X3ER34_9GAMM</name>
<dbReference type="EMBL" id="JAPNOA010000059">
    <property type="protein sequence ID" value="MCY0967348.1"/>
    <property type="molecule type" value="Genomic_DNA"/>
</dbReference>
<dbReference type="AlphaFoldDB" id="A0A9X3ER34"/>
<sequence>MIVLYAYLAAGILTGLWVIYGMPKKEPIPPSTILDKLAAILVLMLLWPVCVWAELESRRQRPKPVEYQIDISHMLRPLSISEIEQKETPDDPSAPALPFGFLNPEWLDFRKDLAADAELWEFAGALEDLLPCYVEGYALVVDNRVSRYFTTVFSVDAVPAGALVTTMPPLVEVKDNIQQA</sequence>
<accession>A0A9X3ER34</accession>
<gene>
    <name evidence="2" type="ORF">OUO13_19385</name>
</gene>
<reference evidence="2" key="1">
    <citation type="submission" date="2022-11" db="EMBL/GenBank/DDBJ databases">
        <title>Parathalassolutuus dongxingensis gen. nov., sp. nov., a novel member of family Oceanospirillaceae isolated from a coastal shrimp pond in Guangxi, China.</title>
        <authorList>
            <person name="Chen H."/>
        </authorList>
    </citation>
    <scope>NUCLEOTIDE SEQUENCE</scope>
    <source>
        <strain evidence="2">G-43</strain>
    </source>
</reference>
<evidence type="ECO:0000313" key="2">
    <source>
        <dbReference type="EMBL" id="MCY0967348.1"/>
    </source>
</evidence>
<comment type="caution">
    <text evidence="2">The sequence shown here is derived from an EMBL/GenBank/DDBJ whole genome shotgun (WGS) entry which is preliminary data.</text>
</comment>
<keyword evidence="1" id="KW-0812">Transmembrane</keyword>
<keyword evidence="1" id="KW-1133">Transmembrane helix</keyword>
<protein>
    <submittedName>
        <fullName evidence="2">Uncharacterized protein</fullName>
    </submittedName>
</protein>
<dbReference type="RefSeq" id="WP_283175550.1">
    <property type="nucleotide sequence ID" value="NZ_JAPNOA010000059.1"/>
</dbReference>
<organism evidence="2 3">
    <name type="scientific">Parathalassolituus penaei</name>
    <dbReference type="NCBI Taxonomy" id="2997323"/>
    <lineage>
        <taxon>Bacteria</taxon>
        <taxon>Pseudomonadati</taxon>
        <taxon>Pseudomonadota</taxon>
        <taxon>Gammaproteobacteria</taxon>
        <taxon>Oceanospirillales</taxon>
        <taxon>Oceanospirillaceae</taxon>
        <taxon>Parathalassolituus</taxon>
    </lineage>
</organism>
<proteinExistence type="predicted"/>